<gene>
    <name evidence="3" type="ORF">DAMNIGENAA_38900</name>
</gene>
<dbReference type="Proteomes" id="UP001144372">
    <property type="component" value="Unassembled WGS sequence"/>
</dbReference>
<dbReference type="CDD" id="cd11301">
    <property type="entry name" value="Fut1_Fut2_like"/>
    <property type="match status" value="1"/>
</dbReference>
<dbReference type="GO" id="GO:0008107">
    <property type="term" value="F:galactoside 2-alpha-L-fucosyltransferase activity"/>
    <property type="evidence" value="ECO:0007669"/>
    <property type="project" value="InterPro"/>
</dbReference>
<keyword evidence="1" id="KW-0328">Glycosyltransferase</keyword>
<keyword evidence="2" id="KW-0808">Transferase</keyword>
<dbReference type="InterPro" id="IPR002516">
    <property type="entry name" value="Glyco_trans_11"/>
</dbReference>
<evidence type="ECO:0000256" key="2">
    <source>
        <dbReference type="ARBA" id="ARBA00022679"/>
    </source>
</evidence>
<proteinExistence type="predicted"/>
<organism evidence="3 4">
    <name type="scientific">Desulforhabdus amnigena</name>
    <dbReference type="NCBI Taxonomy" id="40218"/>
    <lineage>
        <taxon>Bacteria</taxon>
        <taxon>Pseudomonadati</taxon>
        <taxon>Thermodesulfobacteriota</taxon>
        <taxon>Syntrophobacteria</taxon>
        <taxon>Syntrophobacterales</taxon>
        <taxon>Syntrophobacteraceae</taxon>
        <taxon>Desulforhabdus</taxon>
    </lineage>
</organism>
<protein>
    <submittedName>
        <fullName evidence="3">Alpha-1,2-fucosyltransferase</fullName>
    </submittedName>
</protein>
<sequence>MKIIARIKGGLGNQLFCYAAARRLALVNGVELVIDDVTGFVRDLQYRRRYALDHFQIPCRKATAAERLEPFERYRRGVMKWLSRRKPFEKRRYVEQEGLDFDERLLSLKVRGTLYLDGLWQSEGYFKDVERTIREDLKIIPPTDAHNQRMAEEIRSSEAVALHVRWFDAPGGTATHNISVDYYQRAIALMESTIDSPHYFLFSDDPEAARAKLSLSEARVTFVSHNRGDENAYADLWLMSQCKHFITANSTFSWWGAWLGLHKEKIIVTPDLMIEGKAAWGFKGLIPDEWIRV</sequence>
<comment type="caution">
    <text evidence="3">The sequence shown here is derived from an EMBL/GenBank/DDBJ whole genome shotgun (WGS) entry which is preliminary data.</text>
</comment>
<reference evidence="3" key="1">
    <citation type="submission" date="2022-12" db="EMBL/GenBank/DDBJ databases">
        <title>Reference genome sequencing for broad-spectrum identification of bacterial and archaeal isolates by mass spectrometry.</title>
        <authorList>
            <person name="Sekiguchi Y."/>
            <person name="Tourlousse D.M."/>
        </authorList>
    </citation>
    <scope>NUCLEOTIDE SEQUENCE</scope>
    <source>
        <strain evidence="3">ASRB1</strain>
    </source>
</reference>
<evidence type="ECO:0000256" key="1">
    <source>
        <dbReference type="ARBA" id="ARBA00022676"/>
    </source>
</evidence>
<dbReference type="AlphaFoldDB" id="A0A9W6FX55"/>
<evidence type="ECO:0000313" key="4">
    <source>
        <dbReference type="Proteomes" id="UP001144372"/>
    </source>
</evidence>
<dbReference type="Gene3D" id="3.40.50.11350">
    <property type="match status" value="1"/>
</dbReference>
<dbReference type="Pfam" id="PF01531">
    <property type="entry name" value="Glyco_transf_11"/>
    <property type="match status" value="1"/>
</dbReference>
<dbReference type="GO" id="GO:0005975">
    <property type="term" value="P:carbohydrate metabolic process"/>
    <property type="evidence" value="ECO:0007669"/>
    <property type="project" value="InterPro"/>
</dbReference>
<dbReference type="PANTHER" id="PTHR11927:SF9">
    <property type="entry name" value="L-FUCOSYLTRANSFERASE"/>
    <property type="match status" value="1"/>
</dbReference>
<dbReference type="PANTHER" id="PTHR11927">
    <property type="entry name" value="GALACTOSIDE 2-L-FUCOSYLTRANSFERASE"/>
    <property type="match status" value="1"/>
</dbReference>
<keyword evidence="4" id="KW-1185">Reference proteome</keyword>
<name>A0A9W6FX55_9BACT</name>
<evidence type="ECO:0000313" key="3">
    <source>
        <dbReference type="EMBL" id="GLI36457.1"/>
    </source>
</evidence>
<accession>A0A9W6FX55</accession>
<dbReference type="RefSeq" id="WP_281796916.1">
    <property type="nucleotide sequence ID" value="NZ_BSDR01000001.1"/>
</dbReference>
<dbReference type="GO" id="GO:0016020">
    <property type="term" value="C:membrane"/>
    <property type="evidence" value="ECO:0007669"/>
    <property type="project" value="InterPro"/>
</dbReference>
<dbReference type="EMBL" id="BSDR01000001">
    <property type="protein sequence ID" value="GLI36457.1"/>
    <property type="molecule type" value="Genomic_DNA"/>
</dbReference>